<dbReference type="GO" id="GO:0001181">
    <property type="term" value="F:RNA polymerase I general transcription initiation factor activity"/>
    <property type="evidence" value="ECO:0007669"/>
    <property type="project" value="EnsemblFungi"/>
</dbReference>
<organism evidence="1 3">
    <name type="scientific">Schizosaccharomyces japonicus (strain yFS275 / FY16936)</name>
    <name type="common">Fission yeast</name>
    <dbReference type="NCBI Taxonomy" id="402676"/>
    <lineage>
        <taxon>Eukaryota</taxon>
        <taxon>Fungi</taxon>
        <taxon>Dikarya</taxon>
        <taxon>Ascomycota</taxon>
        <taxon>Taphrinomycotina</taxon>
        <taxon>Schizosaccharomycetes</taxon>
        <taxon>Schizosaccharomycetales</taxon>
        <taxon>Schizosaccharomycetaceae</taxon>
        <taxon>Schizosaccharomyces</taxon>
    </lineage>
</organism>
<protein>
    <submittedName>
        <fullName evidence="1">RNA polymerase I upstream activation factor complex subunit Rrn10</fullName>
    </submittedName>
</protein>
<proteinExistence type="predicted"/>
<dbReference type="GO" id="GO:0006361">
    <property type="term" value="P:transcription initiation at RNA polymerase I promoter"/>
    <property type="evidence" value="ECO:0007669"/>
    <property type="project" value="EnsemblFungi"/>
</dbReference>
<dbReference type="Pfam" id="PF05234">
    <property type="entry name" value="UAF_Rrn10"/>
    <property type="match status" value="1"/>
</dbReference>
<dbReference type="PANTHER" id="PTHR28054">
    <property type="entry name" value="RNA POLYMERASE I-SPECIFIC TRANSCRIPTION INITIATION FACTOR RRN10"/>
    <property type="match status" value="1"/>
</dbReference>
<dbReference type="VEuPathDB" id="FungiDB:SJAG_05331"/>
<dbReference type="GeneID" id="7050950"/>
<dbReference type="RefSeq" id="XP_002175508.1">
    <property type="nucleotide sequence ID" value="XM_002175472.2"/>
</dbReference>
<dbReference type="JaponicusDB" id="SJAG_05331">
    <property type="gene designation" value="rrn10"/>
</dbReference>
<dbReference type="InterPro" id="IPR022793">
    <property type="entry name" value="Rrn10"/>
</dbReference>
<evidence type="ECO:0000313" key="1">
    <source>
        <dbReference type="EMBL" id="EEB09215.1"/>
    </source>
</evidence>
<evidence type="ECO:0000313" key="2">
    <source>
        <dbReference type="JaponicusDB" id="SJAG_05331"/>
    </source>
</evidence>
<reference evidence="1 3" key="1">
    <citation type="journal article" date="2011" name="Science">
        <title>Comparative functional genomics of the fission yeasts.</title>
        <authorList>
            <person name="Rhind N."/>
            <person name="Chen Z."/>
            <person name="Yassour M."/>
            <person name="Thompson D.A."/>
            <person name="Haas B.J."/>
            <person name="Habib N."/>
            <person name="Wapinski I."/>
            <person name="Roy S."/>
            <person name="Lin M.F."/>
            <person name="Heiman D.I."/>
            <person name="Young S.K."/>
            <person name="Furuya K."/>
            <person name="Guo Y."/>
            <person name="Pidoux A."/>
            <person name="Chen H.M."/>
            <person name="Robbertse B."/>
            <person name="Goldberg J.M."/>
            <person name="Aoki K."/>
            <person name="Bayne E.H."/>
            <person name="Berlin A.M."/>
            <person name="Desjardins C.A."/>
            <person name="Dobbs E."/>
            <person name="Dukaj L."/>
            <person name="Fan L."/>
            <person name="FitzGerald M.G."/>
            <person name="French C."/>
            <person name="Gujja S."/>
            <person name="Hansen K."/>
            <person name="Keifenheim D."/>
            <person name="Levin J.Z."/>
            <person name="Mosher R.A."/>
            <person name="Mueller C.A."/>
            <person name="Pfiffner J."/>
            <person name="Priest M."/>
            <person name="Russ C."/>
            <person name="Smialowska A."/>
            <person name="Swoboda P."/>
            <person name="Sykes S.M."/>
            <person name="Vaughn M."/>
            <person name="Vengrova S."/>
            <person name="Yoder R."/>
            <person name="Zeng Q."/>
            <person name="Allshire R."/>
            <person name="Baulcombe D."/>
            <person name="Birren B.W."/>
            <person name="Brown W."/>
            <person name="Ekwall K."/>
            <person name="Kellis M."/>
            <person name="Leatherwood J."/>
            <person name="Levin H."/>
            <person name="Margalit H."/>
            <person name="Martienssen R."/>
            <person name="Nieduszynski C.A."/>
            <person name="Spatafora J.W."/>
            <person name="Friedman N."/>
            <person name="Dalgaard J.Z."/>
            <person name="Baumann P."/>
            <person name="Niki H."/>
            <person name="Regev A."/>
            <person name="Nusbaum C."/>
        </authorList>
    </citation>
    <scope>NUCLEOTIDE SEQUENCE [LARGE SCALE GENOMIC DNA]</scope>
    <source>
        <strain evidence="3">yFS275 / FY16936</strain>
    </source>
</reference>
<name>B6K6R1_SCHJY</name>
<dbReference type="HOGENOM" id="CLU_2347904_0_0_1"/>
<evidence type="ECO:0000313" key="3">
    <source>
        <dbReference type="Proteomes" id="UP000001744"/>
    </source>
</evidence>
<dbReference type="AlphaFoldDB" id="B6K6R1"/>
<dbReference type="OrthoDB" id="2565191at2759"/>
<dbReference type="EMBL" id="KE651167">
    <property type="protein sequence ID" value="EEB09215.1"/>
    <property type="molecule type" value="Genomic_DNA"/>
</dbReference>
<keyword evidence="3" id="KW-1185">Reference proteome</keyword>
<dbReference type="PANTHER" id="PTHR28054:SF1">
    <property type="entry name" value="RNA POLYMERASE I-SPECIFIC TRANSCRIPTION INITIATION FACTOR RRN10"/>
    <property type="match status" value="1"/>
</dbReference>
<dbReference type="STRING" id="402676.B6K6R1"/>
<sequence length="110" mass="12534">MKKENSIYHVLNAPTSKNGVFARRIDTEVCTLPDDILPDSDLVQSIQDFAAEYAKATDKPELFQSMDETALLALGIYFTEWAREYVGDCLDMFEEPKTDEDMDLEDEGEE</sequence>
<gene>
    <name evidence="2" type="primary">rrn10</name>
    <name evidence="1" type="ORF">SJAG_05331</name>
</gene>
<dbReference type="Proteomes" id="UP000001744">
    <property type="component" value="Unassembled WGS sequence"/>
</dbReference>
<accession>B6K6R1</accession>